<dbReference type="OrthoDB" id="4062651at2759"/>
<dbReference type="InterPro" id="IPR000858">
    <property type="entry name" value="S_locus_glycoprot_dom"/>
</dbReference>
<keyword evidence="6" id="KW-1185">Reference proteome</keyword>
<evidence type="ECO:0000259" key="4">
    <source>
        <dbReference type="Pfam" id="PF00954"/>
    </source>
</evidence>
<keyword evidence="1" id="KW-0732">Signal</keyword>
<evidence type="ECO:0000313" key="5">
    <source>
        <dbReference type="EMBL" id="KAF0917743.1"/>
    </source>
</evidence>
<accession>A0A6G1E1D4</accession>
<evidence type="ECO:0000256" key="2">
    <source>
        <dbReference type="ARBA" id="ARBA00023157"/>
    </source>
</evidence>
<evidence type="ECO:0000256" key="3">
    <source>
        <dbReference type="SAM" id="Phobius"/>
    </source>
</evidence>
<keyword evidence="3" id="KW-0472">Membrane</keyword>
<dbReference type="PANTHER" id="PTHR32444">
    <property type="entry name" value="BULB-TYPE LECTIN DOMAIN-CONTAINING PROTEIN"/>
    <property type="match status" value="1"/>
</dbReference>
<dbReference type="PANTHER" id="PTHR32444:SF247">
    <property type="entry name" value="OS01G0958200 PROTEIN"/>
    <property type="match status" value="1"/>
</dbReference>
<gene>
    <name evidence="5" type="ORF">E2562_021240</name>
</gene>
<proteinExistence type="predicted"/>
<dbReference type="Pfam" id="PF00954">
    <property type="entry name" value="S_locus_glycop"/>
    <property type="match status" value="1"/>
</dbReference>
<name>A0A6G1E1D4_9ORYZ</name>
<sequence>MERAAELEDLLAGGNKLSLNKVTGVPVRMISWKNLGDPAPGMFSVEIDPDGSNQYIISWNKSVVYWSTGNWTGNSFPNMPELSPANTYPNTPYTYKFVNSENETYFTYNVTDDRVLSRHVIGVSGQTQSLDSTDGSMDSIYIRLAASELPHSRTKKWWIIGIIAGGFATIVSSFIQFELGNLSPL</sequence>
<comment type="caution">
    <text evidence="5">The sequence shown here is derived from an EMBL/GenBank/DDBJ whole genome shotgun (WGS) entry which is preliminary data.</text>
</comment>
<protein>
    <recommendedName>
        <fullName evidence="4">S-locus glycoprotein domain-containing protein</fullName>
    </recommendedName>
</protein>
<feature type="domain" description="S-locus glycoprotein" evidence="4">
    <location>
        <begin position="66"/>
        <end position="131"/>
    </location>
</feature>
<evidence type="ECO:0000256" key="1">
    <source>
        <dbReference type="ARBA" id="ARBA00022729"/>
    </source>
</evidence>
<keyword evidence="2" id="KW-1015">Disulfide bond</keyword>
<dbReference type="EMBL" id="SPHZ02000005">
    <property type="protein sequence ID" value="KAF0917743.1"/>
    <property type="molecule type" value="Genomic_DNA"/>
</dbReference>
<dbReference type="AlphaFoldDB" id="A0A6G1E1D4"/>
<reference evidence="5 6" key="1">
    <citation type="submission" date="2019-11" db="EMBL/GenBank/DDBJ databases">
        <title>Whole genome sequence of Oryza granulata.</title>
        <authorList>
            <person name="Li W."/>
        </authorList>
    </citation>
    <scope>NUCLEOTIDE SEQUENCE [LARGE SCALE GENOMIC DNA]</scope>
    <source>
        <strain evidence="6">cv. Menghai</strain>
        <tissue evidence="5">Leaf</tissue>
    </source>
</reference>
<dbReference type="GO" id="GO:0048544">
    <property type="term" value="P:recognition of pollen"/>
    <property type="evidence" value="ECO:0007669"/>
    <property type="project" value="InterPro"/>
</dbReference>
<evidence type="ECO:0000313" key="6">
    <source>
        <dbReference type="Proteomes" id="UP000479710"/>
    </source>
</evidence>
<organism evidence="5 6">
    <name type="scientific">Oryza meyeriana var. granulata</name>
    <dbReference type="NCBI Taxonomy" id="110450"/>
    <lineage>
        <taxon>Eukaryota</taxon>
        <taxon>Viridiplantae</taxon>
        <taxon>Streptophyta</taxon>
        <taxon>Embryophyta</taxon>
        <taxon>Tracheophyta</taxon>
        <taxon>Spermatophyta</taxon>
        <taxon>Magnoliopsida</taxon>
        <taxon>Liliopsida</taxon>
        <taxon>Poales</taxon>
        <taxon>Poaceae</taxon>
        <taxon>BOP clade</taxon>
        <taxon>Oryzoideae</taxon>
        <taxon>Oryzeae</taxon>
        <taxon>Oryzinae</taxon>
        <taxon>Oryza</taxon>
        <taxon>Oryza meyeriana</taxon>
    </lineage>
</organism>
<keyword evidence="3" id="KW-1133">Transmembrane helix</keyword>
<keyword evidence="3" id="KW-0812">Transmembrane</keyword>
<dbReference type="Proteomes" id="UP000479710">
    <property type="component" value="Unassembled WGS sequence"/>
</dbReference>
<feature type="transmembrane region" description="Helical" evidence="3">
    <location>
        <begin position="157"/>
        <end position="177"/>
    </location>
</feature>